<accession>A0A9D1NZ08</accession>
<dbReference type="GO" id="GO:0043190">
    <property type="term" value="C:ATP-binding cassette (ABC) transporter complex"/>
    <property type="evidence" value="ECO:0007669"/>
    <property type="project" value="InterPro"/>
</dbReference>
<evidence type="ECO:0000256" key="1">
    <source>
        <dbReference type="ARBA" id="ARBA00004429"/>
    </source>
</evidence>
<dbReference type="GO" id="GO:0140359">
    <property type="term" value="F:ABC-type transporter activity"/>
    <property type="evidence" value="ECO:0007669"/>
    <property type="project" value="InterPro"/>
</dbReference>
<comment type="subcellular location">
    <subcellularLocation>
        <location evidence="1">Cell inner membrane</location>
        <topology evidence="1">Multi-pass membrane protein</topology>
    </subcellularLocation>
    <subcellularLocation>
        <location evidence="9">Cell membrane</location>
        <topology evidence="9">Multi-pass membrane protein</topology>
    </subcellularLocation>
</comment>
<evidence type="ECO:0000313" key="12">
    <source>
        <dbReference type="Proteomes" id="UP000886889"/>
    </source>
</evidence>
<feature type="transmembrane region" description="Helical" evidence="9">
    <location>
        <begin position="175"/>
        <end position="194"/>
    </location>
</feature>
<name>A0A9D1NZ08_9FIRM</name>
<keyword evidence="6 9" id="KW-0812">Transmembrane</keyword>
<dbReference type="Proteomes" id="UP000886889">
    <property type="component" value="Unassembled WGS sequence"/>
</dbReference>
<dbReference type="PROSITE" id="PS51012">
    <property type="entry name" value="ABC_TM2"/>
    <property type="match status" value="1"/>
</dbReference>
<dbReference type="PANTHER" id="PTHR30413">
    <property type="entry name" value="INNER MEMBRANE TRANSPORT PERMEASE"/>
    <property type="match status" value="1"/>
</dbReference>
<feature type="transmembrane region" description="Helical" evidence="9">
    <location>
        <begin position="232"/>
        <end position="251"/>
    </location>
</feature>
<evidence type="ECO:0000256" key="2">
    <source>
        <dbReference type="ARBA" id="ARBA00007783"/>
    </source>
</evidence>
<dbReference type="GO" id="GO:0015920">
    <property type="term" value="P:lipopolysaccharide transport"/>
    <property type="evidence" value="ECO:0007669"/>
    <property type="project" value="TreeGrafter"/>
</dbReference>
<protein>
    <recommendedName>
        <fullName evidence="9">Transport permease protein</fullName>
    </recommendedName>
</protein>
<dbReference type="PANTHER" id="PTHR30413:SF8">
    <property type="entry name" value="TRANSPORT PERMEASE PROTEIN"/>
    <property type="match status" value="1"/>
</dbReference>
<keyword evidence="7 9" id="KW-1133">Transmembrane helix</keyword>
<evidence type="ECO:0000256" key="5">
    <source>
        <dbReference type="ARBA" id="ARBA00022519"/>
    </source>
</evidence>
<keyword evidence="8 9" id="KW-0472">Membrane</keyword>
<keyword evidence="3 9" id="KW-0813">Transport</keyword>
<dbReference type="AlphaFoldDB" id="A0A9D1NZ08"/>
<keyword evidence="5" id="KW-0997">Cell inner membrane</keyword>
<organism evidence="11 12">
    <name type="scientific">Candidatus Merdiplasma excrementigallinarum</name>
    <dbReference type="NCBI Taxonomy" id="2840864"/>
    <lineage>
        <taxon>Bacteria</taxon>
        <taxon>Bacillati</taxon>
        <taxon>Bacillota</taxon>
        <taxon>Clostridia</taxon>
        <taxon>Lachnospirales</taxon>
        <taxon>Lachnospiraceae</taxon>
        <taxon>Lachnospiraceae incertae sedis</taxon>
        <taxon>Candidatus Merdiplasma</taxon>
    </lineage>
</organism>
<evidence type="ECO:0000313" key="11">
    <source>
        <dbReference type="EMBL" id="HIV23431.1"/>
    </source>
</evidence>
<sequence length="262" mass="30875">MNTFRYRIRTLYQYKDLIKELVSRDIKLKYRRSFLGYVWSVLNPLLIMIVMTVVFSAMFNRNIENYPVYLLIGRSLYDFMTASTNGAMGSVTGNASLLKKTYIPKYIFTLSKVTSCLVDFVFSLGALLIVMIVTRSPFHVEMLLLPLIILQIYIFCCGLGFLLAQFHVFFRDIRYIYKAITTAWMYLTPIFYPLERLPGVLQLLIKAFNPMYYYVAQFRDVALYGHMPGPRIFWGGWIWAFLMLLIGLWAFQRNKDRFILYI</sequence>
<comment type="caution">
    <text evidence="11">The sequence shown here is derived from an EMBL/GenBank/DDBJ whole genome shotgun (WGS) entry which is preliminary data.</text>
</comment>
<proteinExistence type="inferred from homology"/>
<feature type="transmembrane region" description="Helical" evidence="9">
    <location>
        <begin position="34"/>
        <end position="59"/>
    </location>
</feature>
<dbReference type="InterPro" id="IPR000412">
    <property type="entry name" value="ABC_2_transport"/>
</dbReference>
<dbReference type="PRINTS" id="PR00164">
    <property type="entry name" value="ABC2TRNSPORT"/>
</dbReference>
<dbReference type="InterPro" id="IPR047817">
    <property type="entry name" value="ABC2_TM_bact-type"/>
</dbReference>
<evidence type="ECO:0000256" key="8">
    <source>
        <dbReference type="ARBA" id="ARBA00023136"/>
    </source>
</evidence>
<evidence type="ECO:0000259" key="10">
    <source>
        <dbReference type="PROSITE" id="PS51012"/>
    </source>
</evidence>
<reference evidence="11" key="2">
    <citation type="journal article" date="2021" name="PeerJ">
        <title>Extensive microbial diversity within the chicken gut microbiome revealed by metagenomics and culture.</title>
        <authorList>
            <person name="Gilroy R."/>
            <person name="Ravi A."/>
            <person name="Getino M."/>
            <person name="Pursley I."/>
            <person name="Horton D.L."/>
            <person name="Alikhan N.F."/>
            <person name="Baker D."/>
            <person name="Gharbi K."/>
            <person name="Hall N."/>
            <person name="Watson M."/>
            <person name="Adriaenssens E.M."/>
            <person name="Foster-Nyarko E."/>
            <person name="Jarju S."/>
            <person name="Secka A."/>
            <person name="Antonio M."/>
            <person name="Oren A."/>
            <person name="Chaudhuri R.R."/>
            <person name="La Ragione R."/>
            <person name="Hildebrand F."/>
            <person name="Pallen M.J."/>
        </authorList>
    </citation>
    <scope>NUCLEOTIDE SEQUENCE</scope>
    <source>
        <strain evidence="11">ChiBcec6-7307</strain>
    </source>
</reference>
<keyword evidence="4 9" id="KW-1003">Cell membrane</keyword>
<evidence type="ECO:0000256" key="6">
    <source>
        <dbReference type="ARBA" id="ARBA00022692"/>
    </source>
</evidence>
<feature type="transmembrane region" description="Helical" evidence="9">
    <location>
        <begin position="79"/>
        <end position="98"/>
    </location>
</feature>
<dbReference type="Pfam" id="PF01061">
    <property type="entry name" value="ABC2_membrane"/>
    <property type="match status" value="1"/>
</dbReference>
<feature type="domain" description="ABC transmembrane type-2" evidence="10">
    <location>
        <begin position="35"/>
        <end position="254"/>
    </location>
</feature>
<evidence type="ECO:0000256" key="3">
    <source>
        <dbReference type="ARBA" id="ARBA00022448"/>
    </source>
</evidence>
<reference evidence="11" key="1">
    <citation type="submission" date="2020-10" db="EMBL/GenBank/DDBJ databases">
        <authorList>
            <person name="Gilroy R."/>
        </authorList>
    </citation>
    <scope>NUCLEOTIDE SEQUENCE</scope>
    <source>
        <strain evidence="11">ChiBcec6-7307</strain>
    </source>
</reference>
<evidence type="ECO:0000256" key="4">
    <source>
        <dbReference type="ARBA" id="ARBA00022475"/>
    </source>
</evidence>
<gene>
    <name evidence="11" type="ORF">IAC80_05780</name>
</gene>
<evidence type="ECO:0000256" key="7">
    <source>
        <dbReference type="ARBA" id="ARBA00022989"/>
    </source>
</evidence>
<feature type="transmembrane region" description="Helical" evidence="9">
    <location>
        <begin position="110"/>
        <end position="132"/>
    </location>
</feature>
<dbReference type="InterPro" id="IPR013525">
    <property type="entry name" value="ABC2_TM"/>
</dbReference>
<feature type="transmembrane region" description="Helical" evidence="9">
    <location>
        <begin position="144"/>
        <end position="163"/>
    </location>
</feature>
<comment type="similarity">
    <text evidence="2 9">Belongs to the ABC-2 integral membrane protein family.</text>
</comment>
<dbReference type="EMBL" id="DVOS01000048">
    <property type="protein sequence ID" value="HIV23431.1"/>
    <property type="molecule type" value="Genomic_DNA"/>
</dbReference>
<evidence type="ECO:0000256" key="9">
    <source>
        <dbReference type="RuleBase" id="RU361157"/>
    </source>
</evidence>